<gene>
    <name evidence="1" type="ORF">M595_1332</name>
</gene>
<keyword evidence="1" id="KW-0808">Transferase</keyword>
<name>U7QN54_9CYAN</name>
<proteinExistence type="predicted"/>
<dbReference type="SUPFAM" id="SSF56784">
    <property type="entry name" value="HAD-like"/>
    <property type="match status" value="1"/>
</dbReference>
<dbReference type="RefSeq" id="WP_023065063.1">
    <property type="nucleotide sequence ID" value="NZ_AUZM01000008.1"/>
</dbReference>
<dbReference type="Gene3D" id="3.40.50.1000">
    <property type="entry name" value="HAD superfamily/HAD-like"/>
    <property type="match status" value="1"/>
</dbReference>
<organism evidence="1 2">
    <name type="scientific">Lyngbya aestuarii BL J</name>
    <dbReference type="NCBI Taxonomy" id="1348334"/>
    <lineage>
        <taxon>Bacteria</taxon>
        <taxon>Bacillati</taxon>
        <taxon>Cyanobacteriota</taxon>
        <taxon>Cyanophyceae</taxon>
        <taxon>Oscillatoriophycideae</taxon>
        <taxon>Oscillatoriales</taxon>
        <taxon>Microcoleaceae</taxon>
        <taxon>Lyngbya</taxon>
    </lineage>
</organism>
<dbReference type="GO" id="GO:0016301">
    <property type="term" value="F:kinase activity"/>
    <property type="evidence" value="ECO:0007669"/>
    <property type="project" value="UniProtKB-KW"/>
</dbReference>
<dbReference type="InterPro" id="IPR036412">
    <property type="entry name" value="HAD-like_sf"/>
</dbReference>
<reference evidence="1 2" key="1">
    <citation type="journal article" date="2013" name="Front. Microbiol.">
        <title>Comparative genomic analyses of the cyanobacterium, Lyngbya aestuarii BL J, a powerful hydrogen producer.</title>
        <authorList>
            <person name="Kothari A."/>
            <person name="Vaughn M."/>
            <person name="Garcia-Pichel F."/>
        </authorList>
    </citation>
    <scope>NUCLEOTIDE SEQUENCE [LARGE SCALE GENOMIC DNA]</scope>
    <source>
        <strain evidence="1 2">BL J</strain>
    </source>
</reference>
<dbReference type="InterPro" id="IPR023214">
    <property type="entry name" value="HAD_sf"/>
</dbReference>
<dbReference type="EMBL" id="AUZM01000008">
    <property type="protein sequence ID" value="ERT08717.1"/>
    <property type="molecule type" value="Genomic_DNA"/>
</dbReference>
<keyword evidence="1" id="KW-0418">Kinase</keyword>
<dbReference type="Proteomes" id="UP000017127">
    <property type="component" value="Unassembled WGS sequence"/>
</dbReference>
<keyword evidence="2" id="KW-1185">Reference proteome</keyword>
<dbReference type="OrthoDB" id="484297at2"/>
<sequence length="191" mass="22054">MYKVLLVDGMGTLTTTLSGQPFSQHPQDLQPLPGVSEAIAYFYRSGWIIIALVNDDQINHPSTPQSLDSAKQEKVSILRLFPAISKIYFSDWTGEYCWSVEFNFEVENKVQIIQTEYQRSDFINLSRLDKTQFDSFRKPEAGMLRLALLELPDDLEEVWMISHYAVDREAAIAAKVNFCPTTTWLKRYKEF</sequence>
<accession>U7QN54</accession>
<protein>
    <submittedName>
        <fullName evidence="1">Polynucleotide kinase 3 phosphatase family protein</fullName>
    </submittedName>
</protein>
<comment type="caution">
    <text evidence="1">The sequence shown here is derived from an EMBL/GenBank/DDBJ whole genome shotgun (WGS) entry which is preliminary data.</text>
</comment>
<dbReference type="AlphaFoldDB" id="U7QN54"/>
<evidence type="ECO:0000313" key="2">
    <source>
        <dbReference type="Proteomes" id="UP000017127"/>
    </source>
</evidence>
<evidence type="ECO:0000313" key="1">
    <source>
        <dbReference type="EMBL" id="ERT08717.1"/>
    </source>
</evidence>